<gene>
    <name evidence="1" type="ORF">LCGC14_1882520</name>
</gene>
<dbReference type="InterPro" id="IPR058240">
    <property type="entry name" value="rSAM_sf"/>
</dbReference>
<reference evidence="1" key="1">
    <citation type="journal article" date="2015" name="Nature">
        <title>Complex archaea that bridge the gap between prokaryotes and eukaryotes.</title>
        <authorList>
            <person name="Spang A."/>
            <person name="Saw J.H."/>
            <person name="Jorgensen S.L."/>
            <person name="Zaremba-Niedzwiedzka K."/>
            <person name="Martijn J."/>
            <person name="Lind A.E."/>
            <person name="van Eijk R."/>
            <person name="Schleper C."/>
            <person name="Guy L."/>
            <person name="Ettema T.J."/>
        </authorList>
    </citation>
    <scope>NUCLEOTIDE SEQUENCE</scope>
</reference>
<feature type="non-terminal residue" evidence="1">
    <location>
        <position position="1"/>
    </location>
</feature>
<dbReference type="InterPro" id="IPR013785">
    <property type="entry name" value="Aldolase_TIM"/>
</dbReference>
<proteinExistence type="predicted"/>
<dbReference type="GO" id="GO:0016491">
    <property type="term" value="F:oxidoreductase activity"/>
    <property type="evidence" value="ECO:0007669"/>
    <property type="project" value="InterPro"/>
</dbReference>
<evidence type="ECO:0000313" key="1">
    <source>
        <dbReference type="EMBL" id="KKL92659.1"/>
    </source>
</evidence>
<name>A0A0F9G1R7_9ZZZZ</name>
<dbReference type="InterPro" id="IPR023867">
    <property type="entry name" value="Sulphatase_maturase_rSAM"/>
</dbReference>
<dbReference type="AlphaFoldDB" id="A0A0F9G1R7"/>
<comment type="caution">
    <text evidence="1">The sequence shown here is derived from an EMBL/GenBank/DDBJ whole genome shotgun (WGS) entry which is preliminary data.</text>
</comment>
<dbReference type="PANTHER" id="PTHR43273:SF3">
    <property type="entry name" value="ANAEROBIC SULFATASE-MATURATING ENZYME HOMOLOG ASLB-RELATED"/>
    <property type="match status" value="1"/>
</dbReference>
<accession>A0A0F9G1R7</accession>
<dbReference type="Gene3D" id="3.20.20.70">
    <property type="entry name" value="Aldolase class I"/>
    <property type="match status" value="1"/>
</dbReference>
<protein>
    <submittedName>
        <fullName evidence="1">Uncharacterized protein</fullName>
    </submittedName>
</protein>
<dbReference type="PANTHER" id="PTHR43273">
    <property type="entry name" value="ANAEROBIC SULFATASE-MATURATING ENZYME HOMOLOG ASLB-RELATED"/>
    <property type="match status" value="1"/>
</dbReference>
<dbReference type="SUPFAM" id="SSF102114">
    <property type="entry name" value="Radical SAM enzymes"/>
    <property type="match status" value="1"/>
</dbReference>
<organism evidence="1">
    <name type="scientific">marine sediment metagenome</name>
    <dbReference type="NCBI Taxonomy" id="412755"/>
    <lineage>
        <taxon>unclassified sequences</taxon>
        <taxon>metagenomes</taxon>
        <taxon>ecological metagenomes</taxon>
    </lineage>
</organism>
<sequence length="423" mass="46886">DFYCKAVELQRRYANGRRFSNTIQTNGTLLDEEWGRFLSKDKWMVGLSLDGGSDDHRVIMSYPATTDAAIDQTATHSHVDELARMPWPEQTWPSIESTVAPGGSVHIVSRGAGDQNYTRELWYKAVSGTSPLYPHFEAWGQRPRTPVRDVPEGADPNEVFYAEHEGMSEHQRNWFLPMTAEDALSGSGEDAFIDIAHWLACRDDSMPELQPGSKVPCVLSLDAGVTDDYFAAVLVSRRPGSHEEVAVRAVRVWKPPPGGGEIEQDPIEQWIRTICLGGCATGLHPNARKGVPVPDPDCKQCDAKNLVEPYIITQIAYDSYQLVGLAQRLTRDHVAWCRKFGQGEERARADHDLKLKMIGRTIAHTGQPELIEAVKNAKSRVNAGEENKLRIIKANPSAKVDALVALSMGVAECIRLNLPVVVE</sequence>
<dbReference type="EMBL" id="LAZR01019405">
    <property type="protein sequence ID" value="KKL92659.1"/>
    <property type="molecule type" value="Genomic_DNA"/>
</dbReference>